<feature type="transmembrane region" description="Helical" evidence="1">
    <location>
        <begin position="12"/>
        <end position="30"/>
    </location>
</feature>
<dbReference type="Proteomes" id="UP000218810">
    <property type="component" value="Unassembled WGS sequence"/>
</dbReference>
<keyword evidence="1" id="KW-0812">Transmembrane</keyword>
<evidence type="ECO:0000313" key="2">
    <source>
        <dbReference type="EMBL" id="PAY22885.1"/>
    </source>
</evidence>
<comment type="caution">
    <text evidence="2">The sequence shown here is derived from an EMBL/GenBank/DDBJ whole genome shotgun (WGS) entry which is preliminary data.</text>
</comment>
<dbReference type="AlphaFoldDB" id="A0A2A2WNZ6"/>
<keyword evidence="1" id="KW-1133">Transmembrane helix</keyword>
<name>A0A2A2WNZ6_9ACTN</name>
<evidence type="ECO:0000256" key="1">
    <source>
        <dbReference type="SAM" id="Phobius"/>
    </source>
</evidence>
<organism evidence="2 3">
    <name type="scientific">Dietzia natronolimnaea</name>
    <dbReference type="NCBI Taxonomy" id="161920"/>
    <lineage>
        <taxon>Bacteria</taxon>
        <taxon>Bacillati</taxon>
        <taxon>Actinomycetota</taxon>
        <taxon>Actinomycetes</taxon>
        <taxon>Mycobacteriales</taxon>
        <taxon>Dietziaceae</taxon>
        <taxon>Dietzia</taxon>
    </lineage>
</organism>
<evidence type="ECO:0000313" key="3">
    <source>
        <dbReference type="Proteomes" id="UP000218810"/>
    </source>
</evidence>
<keyword evidence="3" id="KW-1185">Reference proteome</keyword>
<dbReference type="RefSeq" id="WP_095718518.1">
    <property type="nucleotide sequence ID" value="NZ_NTGA01000019.1"/>
</dbReference>
<reference evidence="3" key="1">
    <citation type="submission" date="2017-09" db="EMBL/GenBank/DDBJ databases">
        <authorList>
            <person name="Zhang Y."/>
            <person name="Huang X."/>
            <person name="Liu J."/>
            <person name="Lu L."/>
            <person name="Peng K."/>
        </authorList>
    </citation>
    <scope>NUCLEOTIDE SEQUENCE [LARGE SCALE GENOMIC DNA]</scope>
    <source>
        <strain evidence="3">S-XJ-1</strain>
    </source>
</reference>
<dbReference type="EMBL" id="NTGA01000019">
    <property type="protein sequence ID" value="PAY22885.1"/>
    <property type="molecule type" value="Genomic_DNA"/>
</dbReference>
<proteinExistence type="predicted"/>
<accession>A0A2A2WNZ6</accession>
<sequence length="72" mass="8575">MTFLPADRSANLVLWVVVWSLVLLWVVVTARSPALPNLVDLVRFVRRFWLLRWALLAFWIWLGWHLFVRTTA</sequence>
<keyword evidence="1" id="KW-0472">Membrane</keyword>
<protein>
    <submittedName>
        <fullName evidence="2">Uncharacterized protein</fullName>
    </submittedName>
</protein>
<feature type="transmembrane region" description="Helical" evidence="1">
    <location>
        <begin position="50"/>
        <end position="68"/>
    </location>
</feature>
<gene>
    <name evidence="2" type="ORF">CEY15_11200</name>
</gene>